<dbReference type="SUPFAM" id="SSF103025">
    <property type="entry name" value="Folate-binding domain"/>
    <property type="match status" value="1"/>
</dbReference>
<protein>
    <submittedName>
        <fullName evidence="3">tRNA-modifying protein YgfZ</fullName>
    </submittedName>
</protein>
<accession>A0A244CSP4</accession>
<dbReference type="NCBIfam" id="TIGR03317">
    <property type="entry name" value="ygfZ_signature"/>
    <property type="match status" value="1"/>
</dbReference>
<dbReference type="InterPro" id="IPR017703">
    <property type="entry name" value="YgfZ/GCV_T_CS"/>
</dbReference>
<dbReference type="InterPro" id="IPR045179">
    <property type="entry name" value="YgfZ/GcvT"/>
</dbReference>
<reference evidence="3" key="1">
    <citation type="submission" date="2017-02" db="EMBL/GenBank/DDBJ databases">
        <title>Pseudoalteromonas ulvae TC14 Genome.</title>
        <authorList>
            <person name="Molmeret M."/>
        </authorList>
    </citation>
    <scope>NUCLEOTIDE SEQUENCE [LARGE SCALE GENOMIC DNA]</scope>
    <source>
        <strain evidence="3">TC14</strain>
    </source>
</reference>
<dbReference type="Gene3D" id="3.30.70.1400">
    <property type="entry name" value="Aminomethyltransferase beta-barrel domains"/>
    <property type="match status" value="1"/>
</dbReference>
<sequence length="304" mass="33849">MSQIYACQLSDKLIELTGADKKSYLHGQITQDINLLKEDNFLWAGHCSGKGKLWAVSKLFSFEDSYLKILSSEELSASLPELKKYAVFAKVTIAETTEYQLYGLFGDDLQPVLDQMGIEFVGNAATFSYGKALKLSEQRVILCLSKTLPESLTSLFTWREDDSEWQSLSIKDGEPRLNHTAVGEYVPQMVNLQAIGGISFTKGCYTGQETVARMKYLGKNKRAMFVLSAPGQTASLAEEIEQQVSENWRRAGKVIASAYHAPSDTSYLLAVMPNDIEQDAALRSKQESPERVTIEPLPYTLSDN</sequence>
<gene>
    <name evidence="3" type="ORF">B1199_09995</name>
</gene>
<organism evidence="3 4">
    <name type="scientific">Pseudoalteromonas ulvae</name>
    <dbReference type="NCBI Taxonomy" id="107327"/>
    <lineage>
        <taxon>Bacteria</taxon>
        <taxon>Pseudomonadati</taxon>
        <taxon>Pseudomonadota</taxon>
        <taxon>Gammaproteobacteria</taxon>
        <taxon>Alteromonadales</taxon>
        <taxon>Pseudoalteromonadaceae</taxon>
        <taxon>Pseudoalteromonas</taxon>
    </lineage>
</organism>
<dbReference type="Gene3D" id="2.40.30.160">
    <property type="match status" value="1"/>
</dbReference>
<dbReference type="Gene3D" id="3.30.70.1630">
    <property type="match status" value="1"/>
</dbReference>
<dbReference type="PANTHER" id="PTHR22602:SF0">
    <property type="entry name" value="TRANSFERASE CAF17, MITOCHONDRIAL-RELATED"/>
    <property type="match status" value="1"/>
</dbReference>
<dbReference type="NCBIfam" id="NF007110">
    <property type="entry name" value="PRK09559.1"/>
    <property type="match status" value="1"/>
</dbReference>
<dbReference type="AlphaFoldDB" id="A0A244CSP4"/>
<proteinExistence type="predicted"/>
<evidence type="ECO:0000259" key="2">
    <source>
        <dbReference type="Pfam" id="PF21130"/>
    </source>
</evidence>
<evidence type="ECO:0000313" key="4">
    <source>
        <dbReference type="Proteomes" id="UP000194841"/>
    </source>
</evidence>
<feature type="region of interest" description="Disordered" evidence="1">
    <location>
        <begin position="281"/>
        <end position="304"/>
    </location>
</feature>
<evidence type="ECO:0000313" key="3">
    <source>
        <dbReference type="EMBL" id="OUL58637.1"/>
    </source>
</evidence>
<dbReference type="PANTHER" id="PTHR22602">
    <property type="entry name" value="TRANSFERASE CAF17, MITOCHONDRIAL-RELATED"/>
    <property type="match status" value="1"/>
</dbReference>
<dbReference type="EMBL" id="MWPV01000002">
    <property type="protein sequence ID" value="OUL58637.1"/>
    <property type="molecule type" value="Genomic_DNA"/>
</dbReference>
<dbReference type="Pfam" id="PF21130">
    <property type="entry name" value="YgfZ_barrel"/>
    <property type="match status" value="1"/>
</dbReference>
<dbReference type="GO" id="GO:0016226">
    <property type="term" value="P:iron-sulfur cluster assembly"/>
    <property type="evidence" value="ECO:0007669"/>
    <property type="project" value="TreeGrafter"/>
</dbReference>
<comment type="caution">
    <text evidence="3">The sequence shown here is derived from an EMBL/GenBank/DDBJ whole genome shotgun (WGS) entry which is preliminary data.</text>
</comment>
<dbReference type="Proteomes" id="UP000194841">
    <property type="component" value="Unassembled WGS sequence"/>
</dbReference>
<feature type="domain" description="tRNA-modifying protein YgfZ-like beta-barrel" evidence="2">
    <location>
        <begin position="220"/>
        <end position="285"/>
    </location>
</feature>
<dbReference type="SUPFAM" id="SSF101790">
    <property type="entry name" value="Aminomethyltransferase beta-barrel domain"/>
    <property type="match status" value="1"/>
</dbReference>
<keyword evidence="4" id="KW-1185">Reference proteome</keyword>
<dbReference type="InterPro" id="IPR048451">
    <property type="entry name" value="YgfZ_barrel"/>
</dbReference>
<evidence type="ECO:0000256" key="1">
    <source>
        <dbReference type="SAM" id="MobiDB-lite"/>
    </source>
</evidence>
<feature type="compositionally biased region" description="Basic and acidic residues" evidence="1">
    <location>
        <begin position="281"/>
        <end position="293"/>
    </location>
</feature>
<dbReference type="InterPro" id="IPR029043">
    <property type="entry name" value="GcvT/YgfZ_C"/>
</dbReference>
<dbReference type="OrthoDB" id="9796287at2"/>
<dbReference type="RefSeq" id="WP_086743939.1">
    <property type="nucleotide sequence ID" value="NZ_MWPV01000002.1"/>
</dbReference>
<name>A0A244CSP4_PSEDV</name>